<dbReference type="GO" id="GO:0004818">
    <property type="term" value="F:glutamate-tRNA ligase activity"/>
    <property type="evidence" value="ECO:0007669"/>
    <property type="project" value="TreeGrafter"/>
</dbReference>
<evidence type="ECO:0000313" key="10">
    <source>
        <dbReference type="Proteomes" id="UP000234545"/>
    </source>
</evidence>
<dbReference type="Gene3D" id="3.40.50.620">
    <property type="entry name" value="HUPs"/>
    <property type="match status" value="1"/>
</dbReference>
<dbReference type="InterPro" id="IPR014729">
    <property type="entry name" value="Rossmann-like_a/b/a_fold"/>
</dbReference>
<organism evidence="9 10">
    <name type="scientific">Schaalia turicensis</name>
    <dbReference type="NCBI Taxonomy" id="131111"/>
    <lineage>
        <taxon>Bacteria</taxon>
        <taxon>Bacillati</taxon>
        <taxon>Actinomycetota</taxon>
        <taxon>Actinomycetes</taxon>
        <taxon>Actinomycetales</taxon>
        <taxon>Actinomycetaceae</taxon>
        <taxon>Schaalia</taxon>
    </lineage>
</organism>
<name>A0A2I1I3E7_9ACTO</name>
<evidence type="ECO:0000256" key="5">
    <source>
        <dbReference type="ARBA" id="ARBA00022840"/>
    </source>
</evidence>
<proteinExistence type="inferred from homology"/>
<dbReference type="OrthoDB" id="9807503at2"/>
<evidence type="ECO:0000259" key="8">
    <source>
        <dbReference type="Pfam" id="PF00749"/>
    </source>
</evidence>
<dbReference type="RefSeq" id="WP_101628693.1">
    <property type="nucleotide sequence ID" value="NZ_PKKJ01000018.1"/>
</dbReference>
<dbReference type="PROSITE" id="PS00178">
    <property type="entry name" value="AA_TRNA_LIGASE_I"/>
    <property type="match status" value="1"/>
</dbReference>
<dbReference type="EMBL" id="PKKJ01000018">
    <property type="protein sequence ID" value="PKY65654.1"/>
    <property type="molecule type" value="Genomic_DNA"/>
</dbReference>
<dbReference type="PANTHER" id="PTHR43311:SF1">
    <property type="entry name" value="GLUTAMYL-Q TRNA(ASP) SYNTHETASE"/>
    <property type="match status" value="1"/>
</dbReference>
<comment type="caution">
    <text evidence="9">The sequence shown here is derived from an EMBL/GenBank/DDBJ whole genome shotgun (WGS) entry which is preliminary data.</text>
</comment>
<evidence type="ECO:0000256" key="6">
    <source>
        <dbReference type="ARBA" id="ARBA00023146"/>
    </source>
</evidence>
<sequence length="315" mass="34252">MTSGSLIQQGVGRFAPSPTGDFHVGNLRTAILAWAWARNSGRSFVLRMEDIDRVRSGSADRQIADLKAIGLDWDGTILVQTTRSAAHMQALDYLVEHGYAFECYCSRKDIKEAASAPHVPPGHYPGTCLNLTDTEREVRRQQLAELGRTPALRLRAPASEWTVFDELHGSFTGPVDHFVLRRADGVPAYNLATVVDDGFQHVDQVVRGDDLLSQAPAQAALATLLGIAVPTYVHVPLALNEAGSRLAKRDGAVTLADLHELGWTTEDALEWIGRSLGIERARTAIDIADTLPIDALRALPLDPWVVTPPTGLPAF</sequence>
<dbReference type="AlphaFoldDB" id="A0A2I1I3E7"/>
<dbReference type="Proteomes" id="UP000234545">
    <property type="component" value="Unassembled WGS sequence"/>
</dbReference>
<keyword evidence="5 7" id="KW-0067">ATP-binding</keyword>
<dbReference type="InterPro" id="IPR001412">
    <property type="entry name" value="aa-tRNA-synth_I_CS"/>
</dbReference>
<dbReference type="InterPro" id="IPR000924">
    <property type="entry name" value="Glu/Gln-tRNA-synth"/>
</dbReference>
<dbReference type="InterPro" id="IPR049940">
    <property type="entry name" value="GluQ/Sye"/>
</dbReference>
<gene>
    <name evidence="9" type="ORF">CYJ25_08345</name>
</gene>
<evidence type="ECO:0000256" key="7">
    <source>
        <dbReference type="RuleBase" id="RU363037"/>
    </source>
</evidence>
<keyword evidence="7" id="KW-0648">Protein biosynthesis</keyword>
<keyword evidence="3 7" id="KW-0547">Nucleotide-binding</keyword>
<evidence type="ECO:0000256" key="1">
    <source>
        <dbReference type="ARBA" id="ARBA00022598"/>
    </source>
</evidence>
<accession>A0A2I1I3E7</accession>
<evidence type="ECO:0000256" key="2">
    <source>
        <dbReference type="ARBA" id="ARBA00022723"/>
    </source>
</evidence>
<dbReference type="GO" id="GO:0006424">
    <property type="term" value="P:glutamyl-tRNA aminoacylation"/>
    <property type="evidence" value="ECO:0007669"/>
    <property type="project" value="TreeGrafter"/>
</dbReference>
<dbReference type="GO" id="GO:0005524">
    <property type="term" value="F:ATP binding"/>
    <property type="evidence" value="ECO:0007669"/>
    <property type="project" value="UniProtKB-KW"/>
</dbReference>
<keyword evidence="1 7" id="KW-0436">Ligase</keyword>
<dbReference type="InterPro" id="IPR020058">
    <property type="entry name" value="Glu/Gln-tRNA-synth_Ib_cat-dom"/>
</dbReference>
<dbReference type="Pfam" id="PF00749">
    <property type="entry name" value="tRNA-synt_1c"/>
    <property type="match status" value="1"/>
</dbReference>
<dbReference type="NCBIfam" id="NF004315">
    <property type="entry name" value="PRK05710.1-4"/>
    <property type="match status" value="1"/>
</dbReference>
<keyword evidence="6 7" id="KW-0030">Aminoacyl-tRNA synthetase</keyword>
<comment type="similarity">
    <text evidence="7">Belongs to the class-I aminoacyl-tRNA synthetase family.</text>
</comment>
<evidence type="ECO:0000256" key="4">
    <source>
        <dbReference type="ARBA" id="ARBA00022833"/>
    </source>
</evidence>
<keyword evidence="4" id="KW-0862">Zinc</keyword>
<dbReference type="PRINTS" id="PR00987">
    <property type="entry name" value="TRNASYNTHGLU"/>
</dbReference>
<dbReference type="GO" id="GO:0005829">
    <property type="term" value="C:cytosol"/>
    <property type="evidence" value="ECO:0007669"/>
    <property type="project" value="TreeGrafter"/>
</dbReference>
<dbReference type="SUPFAM" id="SSF52374">
    <property type="entry name" value="Nucleotidylyl transferase"/>
    <property type="match status" value="1"/>
</dbReference>
<evidence type="ECO:0000256" key="3">
    <source>
        <dbReference type="ARBA" id="ARBA00022741"/>
    </source>
</evidence>
<evidence type="ECO:0000313" key="9">
    <source>
        <dbReference type="EMBL" id="PKY65654.1"/>
    </source>
</evidence>
<keyword evidence="2" id="KW-0479">Metal-binding</keyword>
<protein>
    <submittedName>
        <fullName evidence="9">tRNA glutamyl-Q(34) synthetase GluQRS</fullName>
    </submittedName>
</protein>
<reference evidence="9 10" key="1">
    <citation type="submission" date="2017-12" db="EMBL/GenBank/DDBJ databases">
        <title>Phylogenetic diversity of female urinary microbiome.</title>
        <authorList>
            <person name="Thomas-White K."/>
            <person name="Wolfe A.J."/>
        </authorList>
    </citation>
    <scope>NUCLEOTIDE SEQUENCE [LARGE SCALE GENOMIC DNA]</scope>
    <source>
        <strain evidence="9 10">UMB0250</strain>
    </source>
</reference>
<dbReference type="PANTHER" id="PTHR43311">
    <property type="entry name" value="GLUTAMATE--TRNA LIGASE"/>
    <property type="match status" value="1"/>
</dbReference>
<feature type="domain" description="Glutamyl/glutaminyl-tRNA synthetase class Ib catalytic" evidence="8">
    <location>
        <begin position="13"/>
        <end position="274"/>
    </location>
</feature>